<accession>A0A9N9PG68</accession>
<dbReference type="AlphaFoldDB" id="A0A9N9PG68"/>
<dbReference type="EMBL" id="CAJVPY010049932">
    <property type="protein sequence ID" value="CAG8813307.1"/>
    <property type="molecule type" value="Genomic_DNA"/>
</dbReference>
<evidence type="ECO:0000313" key="1">
    <source>
        <dbReference type="EMBL" id="CAG8813307.1"/>
    </source>
</evidence>
<protein>
    <submittedName>
        <fullName evidence="1">8388_t:CDS:1</fullName>
    </submittedName>
</protein>
<reference evidence="1" key="1">
    <citation type="submission" date="2021-06" db="EMBL/GenBank/DDBJ databases">
        <authorList>
            <person name="Kallberg Y."/>
            <person name="Tangrot J."/>
            <person name="Rosling A."/>
        </authorList>
    </citation>
    <scope>NUCLEOTIDE SEQUENCE</scope>
    <source>
        <strain evidence="1">MA453B</strain>
    </source>
</reference>
<feature type="non-terminal residue" evidence="1">
    <location>
        <position position="1"/>
    </location>
</feature>
<organism evidence="1 2">
    <name type="scientific">Dentiscutata erythropus</name>
    <dbReference type="NCBI Taxonomy" id="1348616"/>
    <lineage>
        <taxon>Eukaryota</taxon>
        <taxon>Fungi</taxon>
        <taxon>Fungi incertae sedis</taxon>
        <taxon>Mucoromycota</taxon>
        <taxon>Glomeromycotina</taxon>
        <taxon>Glomeromycetes</taxon>
        <taxon>Diversisporales</taxon>
        <taxon>Gigasporaceae</taxon>
        <taxon>Dentiscutata</taxon>
    </lineage>
</organism>
<evidence type="ECO:0000313" key="2">
    <source>
        <dbReference type="Proteomes" id="UP000789405"/>
    </source>
</evidence>
<sequence>VLEALLNEIDSGAEYKDKLDKMNTSVKKMLKLYEWKGDDGKDEVENINNLEKCIENNINLYSGT</sequence>
<proteinExistence type="predicted"/>
<dbReference type="Proteomes" id="UP000789405">
    <property type="component" value="Unassembled WGS sequence"/>
</dbReference>
<dbReference type="OrthoDB" id="2456951at2759"/>
<name>A0A9N9PG68_9GLOM</name>
<keyword evidence="2" id="KW-1185">Reference proteome</keyword>
<comment type="caution">
    <text evidence="1">The sequence shown here is derived from an EMBL/GenBank/DDBJ whole genome shotgun (WGS) entry which is preliminary data.</text>
</comment>
<gene>
    <name evidence="1" type="ORF">DERYTH_LOCUS25781</name>
</gene>